<evidence type="ECO:0000313" key="1">
    <source>
        <dbReference type="EMBL" id="QEK78823.1"/>
    </source>
</evidence>
<dbReference type="AlphaFoldDB" id="A0A5C0XPC7"/>
<reference evidence="1 2" key="1">
    <citation type="submission" date="2017-08" db="EMBL/GenBank/DDBJ databases">
        <title>Resequencing and Reannotation of the genome of Pyrococcus furiosus type strain DSM3638.</title>
        <authorList>
            <person name="Reichelt R.M."/>
            <person name="Bunk B."/>
        </authorList>
    </citation>
    <scope>NUCLEOTIDE SEQUENCE [LARGE SCALE GENOMIC DNA]</scope>
    <source>
        <strain evidence="1 2">DSM 3638</strain>
    </source>
</reference>
<name>A0A5C0XPC7_PYRFU</name>
<sequence length="89" mass="10595">MLKLTDIFPLEVLKILSKHNFRLVGPWREYYILKGNALMIRELPLKVTFVGKNKRIVEELKPYVKRIVYGKNKASLLIGRHWLVLEFEE</sequence>
<dbReference type="RefSeq" id="WP_011012310.1">
    <property type="nucleotide sequence ID" value="NC_003413.1"/>
</dbReference>
<dbReference type="Proteomes" id="UP000324354">
    <property type="component" value="Chromosome"/>
</dbReference>
<dbReference type="GeneID" id="13301774"/>
<evidence type="ECO:0000313" key="2">
    <source>
        <dbReference type="Proteomes" id="UP000324354"/>
    </source>
</evidence>
<organism evidence="1 2">
    <name type="scientific">Pyrococcus furiosus (strain ATCC 43587 / DSM 3638 / JCM 8422 / Vc1)</name>
    <dbReference type="NCBI Taxonomy" id="186497"/>
    <lineage>
        <taxon>Archaea</taxon>
        <taxon>Methanobacteriati</taxon>
        <taxon>Methanobacteriota</taxon>
        <taxon>Thermococci</taxon>
        <taxon>Thermococcales</taxon>
        <taxon>Thermococcaceae</taxon>
        <taxon>Pyrococcus</taxon>
    </lineage>
</organism>
<proteinExistence type="predicted"/>
<gene>
    <name evidence="1" type="ORF">PFDSM3638_05860</name>
</gene>
<accession>A0A5C0XPC7</accession>
<dbReference type="EMBL" id="CP023154">
    <property type="protein sequence ID" value="QEK78823.1"/>
    <property type="molecule type" value="Genomic_DNA"/>
</dbReference>
<protein>
    <submittedName>
        <fullName evidence="1">Uncharacterized protein</fullName>
    </submittedName>
</protein>
<dbReference type="GeneID" id="41712978"/>
<dbReference type="OrthoDB" id="85778at2157"/>